<gene>
    <name evidence="4" type="ORF">ACFSX9_12495</name>
</gene>
<evidence type="ECO:0000313" key="4">
    <source>
        <dbReference type="EMBL" id="MFD2909550.1"/>
    </source>
</evidence>
<dbReference type="PANTHER" id="PTHR37299:SF1">
    <property type="entry name" value="STAGE 0 SPORULATION PROTEIN A HOMOLOG"/>
    <property type="match status" value="1"/>
</dbReference>
<evidence type="ECO:0000256" key="1">
    <source>
        <dbReference type="PROSITE-ProRule" id="PRU00169"/>
    </source>
</evidence>
<dbReference type="RefSeq" id="WP_379808143.1">
    <property type="nucleotide sequence ID" value="NZ_JBHUOL010000018.1"/>
</dbReference>
<dbReference type="InterPro" id="IPR001789">
    <property type="entry name" value="Sig_transdc_resp-reg_receiver"/>
</dbReference>
<dbReference type="InterPro" id="IPR011006">
    <property type="entry name" value="CheY-like_superfamily"/>
</dbReference>
<dbReference type="PROSITE" id="PS50930">
    <property type="entry name" value="HTH_LYTTR"/>
    <property type="match status" value="1"/>
</dbReference>
<keyword evidence="5" id="KW-1185">Reference proteome</keyword>
<dbReference type="Pfam" id="PF04397">
    <property type="entry name" value="LytTR"/>
    <property type="match status" value="1"/>
</dbReference>
<dbReference type="SMART" id="SM00448">
    <property type="entry name" value="REC"/>
    <property type="match status" value="1"/>
</dbReference>
<evidence type="ECO:0000259" key="2">
    <source>
        <dbReference type="PROSITE" id="PS50110"/>
    </source>
</evidence>
<proteinExistence type="predicted"/>
<name>A0ABW5ZAM4_9FLAO</name>
<keyword evidence="1" id="KW-0597">Phosphoprotein</keyword>
<feature type="domain" description="HTH LytTR-type" evidence="3">
    <location>
        <begin position="147"/>
        <end position="246"/>
    </location>
</feature>
<dbReference type="Gene3D" id="3.40.50.2300">
    <property type="match status" value="1"/>
</dbReference>
<dbReference type="InterPro" id="IPR007492">
    <property type="entry name" value="LytTR_DNA-bd_dom"/>
</dbReference>
<feature type="modified residue" description="4-aspartylphosphate" evidence="1">
    <location>
        <position position="57"/>
    </location>
</feature>
<evidence type="ECO:0000313" key="5">
    <source>
        <dbReference type="Proteomes" id="UP001597549"/>
    </source>
</evidence>
<dbReference type="PROSITE" id="PS50110">
    <property type="entry name" value="RESPONSE_REGULATORY"/>
    <property type="match status" value="1"/>
</dbReference>
<dbReference type="Proteomes" id="UP001597549">
    <property type="component" value="Unassembled WGS sequence"/>
</dbReference>
<feature type="domain" description="Response regulatory" evidence="2">
    <location>
        <begin position="5"/>
        <end position="118"/>
    </location>
</feature>
<dbReference type="Gene3D" id="2.40.50.1020">
    <property type="entry name" value="LytTr DNA-binding domain"/>
    <property type="match status" value="1"/>
</dbReference>
<dbReference type="Pfam" id="PF00072">
    <property type="entry name" value="Response_reg"/>
    <property type="match status" value="1"/>
</dbReference>
<dbReference type="PANTHER" id="PTHR37299">
    <property type="entry name" value="TRANSCRIPTIONAL REGULATOR-RELATED"/>
    <property type="match status" value="1"/>
</dbReference>
<dbReference type="SMART" id="SM00850">
    <property type="entry name" value="LytTR"/>
    <property type="match status" value="1"/>
</dbReference>
<dbReference type="EMBL" id="JBHUOL010000018">
    <property type="protein sequence ID" value="MFD2909550.1"/>
    <property type="molecule type" value="Genomic_DNA"/>
</dbReference>
<organism evidence="4 5">
    <name type="scientific">Flavobacterium ardleyense</name>
    <dbReference type="NCBI Taxonomy" id="2038737"/>
    <lineage>
        <taxon>Bacteria</taxon>
        <taxon>Pseudomonadati</taxon>
        <taxon>Bacteroidota</taxon>
        <taxon>Flavobacteriia</taxon>
        <taxon>Flavobacteriales</taxon>
        <taxon>Flavobacteriaceae</taxon>
        <taxon>Flavobacterium</taxon>
    </lineage>
</organism>
<accession>A0ABW5ZAM4</accession>
<sequence>MTNVTCILVDDEIASLKNLEKKINQFFSNLTILDRFQKPEDAILFLNSNEVDVVFLDIQMPRINGFELLTNIINVTFKVIFVTAYNEYALEALKNSAIDYILKPIDDDDLKIAIQKTIKLIDEENESTHNKELVELLQESISNQKKLLVPNAKGFSVIEQSDILYLEGYEGYTKINIDADRQIISSYGLGKYEQKLNTDFFKTHKSYIVNLNKIIEFENEGYVVLCNNVRIPISKKLKNELLELLK</sequence>
<comment type="caution">
    <text evidence="4">The sequence shown here is derived from an EMBL/GenBank/DDBJ whole genome shotgun (WGS) entry which is preliminary data.</text>
</comment>
<dbReference type="SUPFAM" id="SSF52172">
    <property type="entry name" value="CheY-like"/>
    <property type="match status" value="1"/>
</dbReference>
<dbReference type="InterPro" id="IPR046947">
    <property type="entry name" value="LytR-like"/>
</dbReference>
<protein>
    <submittedName>
        <fullName evidence="4">LytR/AlgR family response regulator transcription factor</fullName>
    </submittedName>
</protein>
<evidence type="ECO:0000259" key="3">
    <source>
        <dbReference type="PROSITE" id="PS50930"/>
    </source>
</evidence>
<reference evidence="5" key="1">
    <citation type="journal article" date="2019" name="Int. J. Syst. Evol. Microbiol.">
        <title>The Global Catalogue of Microorganisms (GCM) 10K type strain sequencing project: providing services to taxonomists for standard genome sequencing and annotation.</title>
        <authorList>
            <consortium name="The Broad Institute Genomics Platform"/>
            <consortium name="The Broad Institute Genome Sequencing Center for Infectious Disease"/>
            <person name="Wu L."/>
            <person name="Ma J."/>
        </authorList>
    </citation>
    <scope>NUCLEOTIDE SEQUENCE [LARGE SCALE GENOMIC DNA]</scope>
    <source>
        <strain evidence="5">KCTC 52644</strain>
    </source>
</reference>